<keyword evidence="1" id="KW-0732">Signal</keyword>
<evidence type="ECO:0000256" key="1">
    <source>
        <dbReference type="SAM" id="SignalP"/>
    </source>
</evidence>
<accession>A0A2M4DR29</accession>
<reference evidence="2" key="1">
    <citation type="submission" date="2018-01" db="EMBL/GenBank/DDBJ databases">
        <title>An insight into the sialome of Amazonian anophelines.</title>
        <authorList>
            <person name="Ribeiro J.M."/>
            <person name="Scarpassa V."/>
            <person name="Calvo E."/>
        </authorList>
    </citation>
    <scope>NUCLEOTIDE SEQUENCE</scope>
</reference>
<name>A0A2M4DR29_ANODA</name>
<organism evidence="2">
    <name type="scientific">Anopheles darlingi</name>
    <name type="common">Mosquito</name>
    <dbReference type="NCBI Taxonomy" id="43151"/>
    <lineage>
        <taxon>Eukaryota</taxon>
        <taxon>Metazoa</taxon>
        <taxon>Ecdysozoa</taxon>
        <taxon>Arthropoda</taxon>
        <taxon>Hexapoda</taxon>
        <taxon>Insecta</taxon>
        <taxon>Pterygota</taxon>
        <taxon>Neoptera</taxon>
        <taxon>Endopterygota</taxon>
        <taxon>Diptera</taxon>
        <taxon>Nematocera</taxon>
        <taxon>Culicoidea</taxon>
        <taxon>Culicidae</taxon>
        <taxon>Anophelinae</taxon>
        <taxon>Anopheles</taxon>
    </lineage>
</organism>
<protein>
    <submittedName>
        <fullName evidence="2">Putative secreted protein</fullName>
    </submittedName>
</protein>
<dbReference type="EMBL" id="GGFL01015837">
    <property type="protein sequence ID" value="MBW80015.1"/>
    <property type="molecule type" value="Transcribed_RNA"/>
</dbReference>
<feature type="chain" id="PRO_5014805207" evidence="1">
    <location>
        <begin position="26"/>
        <end position="126"/>
    </location>
</feature>
<feature type="signal peptide" evidence="1">
    <location>
        <begin position="1"/>
        <end position="25"/>
    </location>
</feature>
<evidence type="ECO:0000313" key="2">
    <source>
        <dbReference type="EMBL" id="MBW80015.1"/>
    </source>
</evidence>
<dbReference type="AlphaFoldDB" id="A0A2M4DR29"/>
<proteinExistence type="predicted"/>
<sequence length="126" mass="14163">MADEIFSSFSLKIFLLILPVTGSTRHRTGRCFSSSFSTFSAISLSRNSMYAVVRSFLTTHSMKPNLRNFSNSFSSVTAMLRRITLIDFSVSKYVSLRPGNTCRHLLWKCLPLKALIASLACSRRAK</sequence>